<dbReference type="NCBIfam" id="TIGR03439">
    <property type="entry name" value="methyl_EasF"/>
    <property type="match status" value="1"/>
</dbReference>
<dbReference type="OrthoDB" id="659at2759"/>
<evidence type="ECO:0000256" key="2">
    <source>
        <dbReference type="ARBA" id="ARBA00022603"/>
    </source>
</evidence>
<dbReference type="InterPro" id="IPR051128">
    <property type="entry name" value="EgtD_Methyltrsf_superfamily"/>
</dbReference>
<dbReference type="InterPro" id="IPR029063">
    <property type="entry name" value="SAM-dependent_MTases_sf"/>
</dbReference>
<name>M2N5P6_BAUPA</name>
<dbReference type="EMBL" id="KB445559">
    <property type="protein sequence ID" value="EMC94080.1"/>
    <property type="molecule type" value="Genomic_DNA"/>
</dbReference>
<evidence type="ECO:0000256" key="3">
    <source>
        <dbReference type="ARBA" id="ARBA00022679"/>
    </source>
</evidence>
<keyword evidence="2" id="KW-0489">Methyltransferase</keyword>
<protein>
    <recommendedName>
        <fullName evidence="4">Histidine-specific methyltransferase SAM-dependent domain-containing protein</fullName>
    </recommendedName>
</protein>
<dbReference type="RefSeq" id="XP_007678654.1">
    <property type="nucleotide sequence ID" value="XM_007680464.1"/>
</dbReference>
<dbReference type="PANTHER" id="PTHR43397:SF2">
    <property type="entry name" value="HISTIDINE-SPECIFIC METHYLTRANSFERASE SAM-DEPENDENT DOMAIN-CONTAINING PROTEIN"/>
    <property type="match status" value="1"/>
</dbReference>
<dbReference type="GO" id="GO:0032259">
    <property type="term" value="P:methylation"/>
    <property type="evidence" value="ECO:0007669"/>
    <property type="project" value="UniProtKB-KW"/>
</dbReference>
<evidence type="ECO:0000313" key="6">
    <source>
        <dbReference type="Proteomes" id="UP000011761"/>
    </source>
</evidence>
<evidence type="ECO:0000256" key="1">
    <source>
        <dbReference type="ARBA" id="ARBA00008361"/>
    </source>
</evidence>
<dbReference type="Gene3D" id="3.40.50.150">
    <property type="entry name" value="Vaccinia Virus protein VP39"/>
    <property type="match status" value="1"/>
</dbReference>
<dbReference type="GO" id="GO:0008168">
    <property type="term" value="F:methyltransferase activity"/>
    <property type="evidence" value="ECO:0007669"/>
    <property type="project" value="UniProtKB-KW"/>
</dbReference>
<accession>M2N5P6</accession>
<dbReference type="eggNOG" id="ENOG502QS9T">
    <property type="taxonomic scope" value="Eukaryota"/>
</dbReference>
<dbReference type="OMA" id="RVEMHLV"/>
<dbReference type="InterPro" id="IPR017805">
    <property type="entry name" value="SAM_MeTrfase_EasF-type_put"/>
</dbReference>
<evidence type="ECO:0000259" key="4">
    <source>
        <dbReference type="Pfam" id="PF10017"/>
    </source>
</evidence>
<comment type="similarity">
    <text evidence="1">Belongs to the methyltransferase superfamily.</text>
</comment>
<dbReference type="PIRSF" id="PIRSF018005">
    <property type="entry name" value="UCP018005"/>
    <property type="match status" value="1"/>
</dbReference>
<gene>
    <name evidence="5" type="ORF">BAUCODRAFT_36554</name>
</gene>
<keyword evidence="3" id="KW-0808">Transferase</keyword>
<organism evidence="5 6">
    <name type="scientific">Baudoinia panamericana (strain UAMH 10762)</name>
    <name type="common">Angels' share fungus</name>
    <name type="synonym">Baudoinia compniacensis (strain UAMH 10762)</name>
    <dbReference type="NCBI Taxonomy" id="717646"/>
    <lineage>
        <taxon>Eukaryota</taxon>
        <taxon>Fungi</taxon>
        <taxon>Dikarya</taxon>
        <taxon>Ascomycota</taxon>
        <taxon>Pezizomycotina</taxon>
        <taxon>Dothideomycetes</taxon>
        <taxon>Dothideomycetidae</taxon>
        <taxon>Mycosphaerellales</taxon>
        <taxon>Teratosphaeriaceae</taxon>
        <taxon>Baudoinia</taxon>
    </lineage>
</organism>
<dbReference type="InterPro" id="IPR017804">
    <property type="entry name" value="MeTrfase_EgtD-like"/>
</dbReference>
<sequence length="384" mass="42625">MTQTTTADSAAPDRKHLINGFISGSLNGSLNGHIKPQSNGSSQHDAADEPEIIDIRQNGLSLSLTDDIHKGLHAPSGARSLPGLLLWNDEGLRLFEEVTYESEYYLTNAEIALLEGHAQEIAKDIEAGSILLELGSGNLRKVNILLKALDAQQKDVDYYALDLDRSELERTLRQVQPGTFRHVRCRGLLGTYDEGQTWLSQPDNASRPKCVMSLGSTIGSMTRAECADFLRAWAATLLADAGDRSKGSKNRVIMGIDACKDADKVWHAYNDKAGCNKRFILNALTYANTQLGREAFNLQDWTSQGVWEAEEGRHSQYVVPLTDVQFDDVRLAKGEKVYVVSSYKYDKAEGRRLFDQAGLEELKSFMNQDSSYGLHVLRPRVLCN</sequence>
<dbReference type="InterPro" id="IPR019257">
    <property type="entry name" value="MeTrfase_dom"/>
</dbReference>
<dbReference type="AlphaFoldDB" id="M2N5P6"/>
<dbReference type="PANTHER" id="PTHR43397">
    <property type="entry name" value="ERGOTHIONEINE BIOSYNTHESIS PROTEIN 1"/>
    <property type="match status" value="1"/>
</dbReference>
<dbReference type="GeneID" id="19112988"/>
<dbReference type="Pfam" id="PF10017">
    <property type="entry name" value="Methyltransf_33"/>
    <property type="match status" value="1"/>
</dbReference>
<reference evidence="5 6" key="1">
    <citation type="journal article" date="2012" name="PLoS Pathog.">
        <title>Diverse lifestyles and strategies of plant pathogenesis encoded in the genomes of eighteen Dothideomycetes fungi.</title>
        <authorList>
            <person name="Ohm R.A."/>
            <person name="Feau N."/>
            <person name="Henrissat B."/>
            <person name="Schoch C.L."/>
            <person name="Horwitz B.A."/>
            <person name="Barry K.W."/>
            <person name="Condon B.J."/>
            <person name="Copeland A.C."/>
            <person name="Dhillon B."/>
            <person name="Glaser F."/>
            <person name="Hesse C.N."/>
            <person name="Kosti I."/>
            <person name="LaButti K."/>
            <person name="Lindquist E.A."/>
            <person name="Lucas S."/>
            <person name="Salamov A.A."/>
            <person name="Bradshaw R.E."/>
            <person name="Ciuffetti L."/>
            <person name="Hamelin R.C."/>
            <person name="Kema G.H.J."/>
            <person name="Lawrence C."/>
            <person name="Scott J.A."/>
            <person name="Spatafora J.W."/>
            <person name="Turgeon B.G."/>
            <person name="de Wit P.J.G.M."/>
            <person name="Zhong S."/>
            <person name="Goodwin S.B."/>
            <person name="Grigoriev I.V."/>
        </authorList>
    </citation>
    <scope>NUCLEOTIDE SEQUENCE [LARGE SCALE GENOMIC DNA]</scope>
    <source>
        <strain evidence="5 6">UAMH 10762</strain>
    </source>
</reference>
<proteinExistence type="inferred from homology"/>
<feature type="domain" description="Histidine-specific methyltransferase SAM-dependent" evidence="4">
    <location>
        <begin position="65"/>
        <end position="378"/>
    </location>
</feature>
<dbReference type="Proteomes" id="UP000011761">
    <property type="component" value="Unassembled WGS sequence"/>
</dbReference>
<keyword evidence="6" id="KW-1185">Reference proteome</keyword>
<evidence type="ECO:0000313" key="5">
    <source>
        <dbReference type="EMBL" id="EMC94080.1"/>
    </source>
</evidence>
<dbReference type="KEGG" id="bcom:BAUCODRAFT_36554"/>
<dbReference type="HOGENOM" id="CLU_049766_0_2_1"/>